<dbReference type="PROSITE" id="PS00411">
    <property type="entry name" value="KINESIN_MOTOR_1"/>
    <property type="match status" value="1"/>
</dbReference>
<dbReference type="SUPFAM" id="SSF52540">
    <property type="entry name" value="P-loop containing nucleoside triphosphate hydrolases"/>
    <property type="match status" value="1"/>
</dbReference>
<feature type="compositionally biased region" description="Basic and acidic residues" evidence="9">
    <location>
        <begin position="1034"/>
        <end position="1044"/>
    </location>
</feature>
<evidence type="ECO:0000259" key="11">
    <source>
        <dbReference type="PROSITE" id="PS50067"/>
    </source>
</evidence>
<dbReference type="PRINTS" id="PR00380">
    <property type="entry name" value="KINESINHEAVY"/>
</dbReference>
<dbReference type="PROSITE" id="PS50067">
    <property type="entry name" value="KINESIN_MOTOR_2"/>
    <property type="match status" value="1"/>
</dbReference>
<comment type="caution">
    <text evidence="12">The sequence shown here is derived from an EMBL/GenBank/DDBJ whole genome shotgun (WGS) entry which is preliminary data.</text>
</comment>
<dbReference type="InterPro" id="IPR001752">
    <property type="entry name" value="Kinesin_motor_dom"/>
</dbReference>
<dbReference type="EMBL" id="CAUOFW020002169">
    <property type="protein sequence ID" value="CAK9151885.1"/>
    <property type="molecule type" value="Genomic_DNA"/>
</dbReference>
<gene>
    <name evidence="12" type="ORF">ILEXP_LOCUS20041</name>
</gene>
<evidence type="ECO:0000256" key="3">
    <source>
        <dbReference type="ARBA" id="ARBA00022741"/>
    </source>
</evidence>
<feature type="coiled-coil region" evidence="8">
    <location>
        <begin position="875"/>
        <end position="902"/>
    </location>
</feature>
<evidence type="ECO:0000256" key="2">
    <source>
        <dbReference type="ARBA" id="ARBA00022701"/>
    </source>
</evidence>
<feature type="region of interest" description="Disordered" evidence="9">
    <location>
        <begin position="1016"/>
        <end position="1045"/>
    </location>
</feature>
<feature type="region of interest" description="Disordered" evidence="9">
    <location>
        <begin position="53"/>
        <end position="95"/>
    </location>
</feature>
<evidence type="ECO:0000256" key="1">
    <source>
        <dbReference type="ARBA" id="ARBA00007310"/>
    </source>
</evidence>
<dbReference type="PANTHER" id="PTHR47968">
    <property type="entry name" value="CENTROMERE PROTEIN E"/>
    <property type="match status" value="1"/>
</dbReference>
<dbReference type="AlphaFoldDB" id="A0ABC8S4X7"/>
<reference evidence="12 13" key="1">
    <citation type="submission" date="2024-02" db="EMBL/GenBank/DDBJ databases">
        <authorList>
            <person name="Vignale AGUSTIN F."/>
            <person name="Sosa J E."/>
            <person name="Modenutti C."/>
        </authorList>
    </citation>
    <scope>NUCLEOTIDE SEQUENCE [LARGE SCALE GENOMIC DNA]</scope>
</reference>
<evidence type="ECO:0000256" key="9">
    <source>
        <dbReference type="SAM" id="MobiDB-lite"/>
    </source>
</evidence>
<dbReference type="Pfam" id="PF00225">
    <property type="entry name" value="Kinesin"/>
    <property type="match status" value="1"/>
</dbReference>
<evidence type="ECO:0000256" key="10">
    <source>
        <dbReference type="SAM" id="Phobius"/>
    </source>
</evidence>
<evidence type="ECO:0000313" key="13">
    <source>
        <dbReference type="Proteomes" id="UP001642360"/>
    </source>
</evidence>
<dbReference type="PANTHER" id="PTHR47968:SF9">
    <property type="entry name" value="KINESIN-LIKE PROTEIN KIN-7K, CHLOROPLASTIC ISOFORM X1"/>
    <property type="match status" value="1"/>
</dbReference>
<sequence>MRIDFQPRASRFQDLSPRKISLYLSTSTYVFTFVAYLPLSSFIEAMESRQGSKSKKASSRALKSPSSSTTSSSKQLPDTSFDGLSSPGSSPVRGKPQYFYSESLPLDAERSKENVTVTVRFRPLSPREIRLGEEVAWYADGESIVRNEHNPSIAYAYDQVFGSTTTTLRVYDIAAQHVVSGAMGGINGKLYYPLGVIHILVLEAINICQGGNVYRRCRQGDQRSPGIIPLAVKDAFSIIQETPSREFLLRVSYLEIYNEVVNDLLNPAGQNLRIREDAQGAFVEGIKEEVVLSPAHALSLIAAGEVMVLFLTNLHYTTRQLRAAPVVKIVKARLLPCRSWYTYSASSTFNLIDLAGSESSKAETTGVRRKEGSYINKSLLTLGTSSFYLSVAKHSDFSLARFRVISKLTDGNATHVPYRDSKLTRLLQSSLSGHGRVSVICTVTPSSSNSEETHNTLKFAHRAKHIEIQAAQNKIIDEKSLIKKYQNEIRCLKEELGQLKRGIVTVPQLKDTGEDDIYLLKQKKSQGRASELTQAKIGTRKLEEQPKMEKAMETANSTIRHTMRLLEDGQVKLQSRLEQEEEAKAALLSRIQRLTKLILVSTKTSQSSRFPNRPVPRRRHSFGEEELAYLPYRRRDLILDDQNIDLHASLDGNGDTEDDTLKEGKRTRKNGLLNWLKLRKRDSSLGALGSTSDKSSGVKSTSTPSTPHAESVNLHMDSIPSYSLLTESTLSTDLLSEARQDGPAPEDSFLEQETPLTSIKTIDQIDLLREQQKILFGEVALHSSALKRLSEQASRNSKKEHIHVEIIKLNDEIKRKNEQIAFLEKRISDSVTSSHDKMNRVEASQSLTELMAQLNEKSFELEVKVADNRVIQEQLNQKICECEGLQETIASLEQQLSDALDLRTSSPEISHVQCYPETKIVQRELCMDEENMLVKDTNEGLLLQAQATEIGELKNKVAELTESKQQLELRNQKLAEESSYAKGLASAAAVELKALSEEVAKLMNHNERLAAELAAQKNSATMRRTSSATRNGHGRRDIHVKRQDQGVLSSDIKRELALSRERELSYEVALAEKGQREVELQKKIEESKQREANLENEVANMWVLVSKLKKSQGDENDVSESTRESGRADGFDSWSNPVQTKEFL</sequence>
<keyword evidence="13" id="KW-1185">Reference proteome</keyword>
<dbReference type="Gene3D" id="3.40.850.10">
    <property type="entry name" value="Kinesin motor domain"/>
    <property type="match status" value="1"/>
</dbReference>
<dbReference type="SMART" id="SM00129">
    <property type="entry name" value="KISc"/>
    <property type="match status" value="1"/>
</dbReference>
<feature type="coiled-coil region" evidence="8">
    <location>
        <begin position="563"/>
        <end position="597"/>
    </location>
</feature>
<dbReference type="InterPro" id="IPR027417">
    <property type="entry name" value="P-loop_NTPase"/>
</dbReference>
<keyword evidence="4" id="KW-0067">ATP-binding</keyword>
<feature type="compositionally biased region" description="Polar residues" evidence="9">
    <location>
        <begin position="1016"/>
        <end position="1030"/>
    </location>
</feature>
<keyword evidence="10" id="KW-1133">Transmembrane helix</keyword>
<feature type="transmembrane region" description="Helical" evidence="10">
    <location>
        <begin position="20"/>
        <end position="39"/>
    </location>
</feature>
<evidence type="ECO:0000256" key="6">
    <source>
        <dbReference type="ARBA" id="ARBA00023175"/>
    </source>
</evidence>
<keyword evidence="2" id="KW-0493">Microtubule</keyword>
<comment type="similarity">
    <text evidence="1">Belongs to the TRAFAC class myosin-kinesin ATPase superfamily. Kinesin family. KIN-7 subfamily.</text>
</comment>
<feature type="compositionally biased region" description="Low complexity" evidence="9">
    <location>
        <begin position="59"/>
        <end position="77"/>
    </location>
</feature>
<keyword evidence="3" id="KW-0547">Nucleotide-binding</keyword>
<dbReference type="FunFam" id="3.40.850.10:FF:000014">
    <property type="entry name" value="Kinesin-like protein KIN-7G"/>
    <property type="match status" value="1"/>
</dbReference>
<dbReference type="InterPro" id="IPR019821">
    <property type="entry name" value="Kinesin_motor_CS"/>
</dbReference>
<keyword evidence="10" id="KW-0812">Transmembrane</keyword>
<protein>
    <recommendedName>
        <fullName evidence="11">Kinesin motor domain-containing protein</fullName>
    </recommendedName>
</protein>
<keyword evidence="6" id="KW-0505">Motor protein</keyword>
<evidence type="ECO:0000256" key="8">
    <source>
        <dbReference type="SAM" id="Coils"/>
    </source>
</evidence>
<evidence type="ECO:0000313" key="12">
    <source>
        <dbReference type="EMBL" id="CAK9151885.1"/>
    </source>
</evidence>
<dbReference type="GO" id="GO:0005874">
    <property type="term" value="C:microtubule"/>
    <property type="evidence" value="ECO:0007669"/>
    <property type="project" value="UniProtKB-KW"/>
</dbReference>
<feature type="compositionally biased region" description="Polar residues" evidence="9">
    <location>
        <begin position="689"/>
        <end position="708"/>
    </location>
</feature>
<organism evidence="12 13">
    <name type="scientific">Ilex paraguariensis</name>
    <name type="common">yerba mate</name>
    <dbReference type="NCBI Taxonomy" id="185542"/>
    <lineage>
        <taxon>Eukaryota</taxon>
        <taxon>Viridiplantae</taxon>
        <taxon>Streptophyta</taxon>
        <taxon>Embryophyta</taxon>
        <taxon>Tracheophyta</taxon>
        <taxon>Spermatophyta</taxon>
        <taxon>Magnoliopsida</taxon>
        <taxon>eudicotyledons</taxon>
        <taxon>Gunneridae</taxon>
        <taxon>Pentapetalae</taxon>
        <taxon>asterids</taxon>
        <taxon>campanulids</taxon>
        <taxon>Aquifoliales</taxon>
        <taxon>Aquifoliaceae</taxon>
        <taxon>Ilex</taxon>
    </lineage>
</organism>
<feature type="coiled-coil region" evidence="8">
    <location>
        <begin position="1070"/>
        <end position="1097"/>
    </location>
</feature>
<accession>A0ABC8S4X7</accession>
<keyword evidence="10" id="KW-0472">Membrane</keyword>
<feature type="coiled-coil region" evidence="8">
    <location>
        <begin position="468"/>
        <end position="502"/>
    </location>
</feature>
<feature type="compositionally biased region" description="Basic and acidic residues" evidence="9">
    <location>
        <begin position="1120"/>
        <end position="1130"/>
    </location>
</feature>
<dbReference type="InterPro" id="IPR027640">
    <property type="entry name" value="Kinesin-like_fam"/>
</dbReference>
<keyword evidence="5 8" id="KW-0175">Coiled coil</keyword>
<evidence type="ECO:0000256" key="7">
    <source>
        <dbReference type="PROSITE-ProRule" id="PRU00283"/>
    </source>
</evidence>
<comment type="caution">
    <text evidence="7">Lacks conserved residue(s) required for the propagation of feature annotation.</text>
</comment>
<feature type="compositionally biased region" description="Polar residues" evidence="9">
    <location>
        <begin position="1133"/>
        <end position="1144"/>
    </location>
</feature>
<feature type="region of interest" description="Disordered" evidence="9">
    <location>
        <begin position="686"/>
        <end position="713"/>
    </location>
</feature>
<evidence type="ECO:0000256" key="5">
    <source>
        <dbReference type="ARBA" id="ARBA00023054"/>
    </source>
</evidence>
<dbReference type="Proteomes" id="UP001642360">
    <property type="component" value="Unassembled WGS sequence"/>
</dbReference>
<feature type="domain" description="Kinesin motor" evidence="11">
    <location>
        <begin position="114"/>
        <end position="466"/>
    </location>
</feature>
<feature type="region of interest" description="Disordered" evidence="9">
    <location>
        <begin position="1110"/>
        <end position="1144"/>
    </location>
</feature>
<evidence type="ECO:0000256" key="4">
    <source>
        <dbReference type="ARBA" id="ARBA00022840"/>
    </source>
</evidence>
<name>A0ABC8S4X7_9AQUA</name>
<dbReference type="GO" id="GO:0005524">
    <property type="term" value="F:ATP binding"/>
    <property type="evidence" value="ECO:0007669"/>
    <property type="project" value="UniProtKB-KW"/>
</dbReference>
<dbReference type="InterPro" id="IPR036961">
    <property type="entry name" value="Kinesin_motor_dom_sf"/>
</dbReference>
<proteinExistence type="inferred from homology"/>